<accession>A0ABR9QV35</accession>
<evidence type="ECO:0000259" key="1">
    <source>
        <dbReference type="Pfam" id="PF00534"/>
    </source>
</evidence>
<feature type="domain" description="Glycosyl transferase family 1" evidence="1">
    <location>
        <begin position="220"/>
        <end position="387"/>
    </location>
</feature>
<dbReference type="SUPFAM" id="SSF53756">
    <property type="entry name" value="UDP-Glycosyltransferase/glycogen phosphorylase"/>
    <property type="match status" value="1"/>
</dbReference>
<dbReference type="PANTHER" id="PTHR12526">
    <property type="entry name" value="GLYCOSYLTRANSFERASE"/>
    <property type="match status" value="1"/>
</dbReference>
<evidence type="ECO:0000259" key="2">
    <source>
        <dbReference type="Pfam" id="PF13439"/>
    </source>
</evidence>
<name>A0ABR9QV35_9FIRM</name>
<dbReference type="InterPro" id="IPR001296">
    <property type="entry name" value="Glyco_trans_1"/>
</dbReference>
<gene>
    <name evidence="3" type="ORF">INF20_00315</name>
</gene>
<reference evidence="3 4" key="1">
    <citation type="submission" date="2020-10" db="EMBL/GenBank/DDBJ databases">
        <title>ChiBAC.</title>
        <authorList>
            <person name="Zenner C."/>
            <person name="Hitch T.C.A."/>
            <person name="Clavel T."/>
        </authorList>
    </citation>
    <scope>NUCLEOTIDE SEQUENCE [LARGE SCALE GENOMIC DNA]</scope>
    <source>
        <strain evidence="3 4">DSM 108706</strain>
    </source>
</reference>
<proteinExistence type="predicted"/>
<protein>
    <submittedName>
        <fullName evidence="3">Glycosyltransferase family 4 protein</fullName>
    </submittedName>
</protein>
<dbReference type="RefSeq" id="WP_226384403.1">
    <property type="nucleotide sequence ID" value="NZ_JADCKA010000001.1"/>
</dbReference>
<keyword evidence="4" id="KW-1185">Reference proteome</keyword>
<evidence type="ECO:0000313" key="4">
    <source>
        <dbReference type="Proteomes" id="UP001516588"/>
    </source>
</evidence>
<dbReference type="Pfam" id="PF13439">
    <property type="entry name" value="Glyco_transf_4"/>
    <property type="match status" value="1"/>
</dbReference>
<sequence length="409" mass="47309">MNILLINHYAGSPEMGMEFRPYYFAREWVKMGHKVDIIAADYSHLRRKNPEVKEDFQSEVIDGINYHWIITNKYEGNGVQRVKTMAKFVYKLWSKARWIVDEYEPDVVICSSTYPLDTYVGQRIRKLSKKKVKLIHEVHDMWPISPIEIGGMSPKHPFIQVMQAGENSFCKKSDIVVSLLPATKDYFVEHGMNPEHWRYVTNGVLLSEWEEYEKIPLEIKEHFEQNKKDGKFNLCFFGSLHKTYNLDVLINAVKKINSQELAVTFIGPGMDRDELESMCKGFEDTFKFFGPISKKSIPDLFNYIDATFVGAKSQKIFRFGIAMNKLFDSMMGGKPILYMVDAPNDFVKEYKCGISVNGQSEDDLITGIKEIMNLSEQEKADMGQRGKMAAKNIFNYTSLSKEFVKIMEE</sequence>
<organism evidence="3 4">
    <name type="scientific">Gallibacter intestinalis</name>
    <dbReference type="NCBI Taxonomy" id="2779356"/>
    <lineage>
        <taxon>Bacteria</taxon>
        <taxon>Bacillati</taxon>
        <taxon>Bacillota</taxon>
        <taxon>Clostridia</taxon>
        <taxon>Eubacteriales</taxon>
        <taxon>Eubacteriaceae</taxon>
        <taxon>Gallibacter</taxon>
    </lineage>
</organism>
<comment type="caution">
    <text evidence="3">The sequence shown here is derived from an EMBL/GenBank/DDBJ whole genome shotgun (WGS) entry which is preliminary data.</text>
</comment>
<dbReference type="Gene3D" id="3.40.50.2000">
    <property type="entry name" value="Glycogen Phosphorylase B"/>
    <property type="match status" value="2"/>
</dbReference>
<feature type="domain" description="Glycosyltransferase subfamily 4-like N-terminal" evidence="2">
    <location>
        <begin position="16"/>
        <end position="204"/>
    </location>
</feature>
<dbReference type="PANTHER" id="PTHR12526:SF622">
    <property type="entry name" value="GLYCOSYLTRANSFERASE (GROUP I)"/>
    <property type="match status" value="1"/>
</dbReference>
<dbReference type="InterPro" id="IPR028098">
    <property type="entry name" value="Glyco_trans_4-like_N"/>
</dbReference>
<dbReference type="CDD" id="cd03794">
    <property type="entry name" value="GT4_WbuB-like"/>
    <property type="match status" value="1"/>
</dbReference>
<dbReference type="Pfam" id="PF00534">
    <property type="entry name" value="Glycos_transf_1"/>
    <property type="match status" value="1"/>
</dbReference>
<dbReference type="EMBL" id="JADCKA010000001">
    <property type="protein sequence ID" value="MBE5034732.1"/>
    <property type="molecule type" value="Genomic_DNA"/>
</dbReference>
<evidence type="ECO:0000313" key="3">
    <source>
        <dbReference type="EMBL" id="MBE5034732.1"/>
    </source>
</evidence>
<dbReference type="Proteomes" id="UP001516588">
    <property type="component" value="Unassembled WGS sequence"/>
</dbReference>